<protein>
    <submittedName>
        <fullName evidence="1">Uncharacterized protein</fullName>
    </submittedName>
</protein>
<dbReference type="RefSeq" id="WP_289350578.1">
    <property type="nucleotide sequence ID" value="NZ_JAUCFI010000003.1"/>
</dbReference>
<gene>
    <name evidence="1" type="ORF">QUF85_20720</name>
</gene>
<dbReference type="EMBL" id="JAUCFI010000003">
    <property type="protein sequence ID" value="MDM5285704.1"/>
    <property type="molecule type" value="Genomic_DNA"/>
</dbReference>
<reference evidence="1" key="1">
    <citation type="submission" date="2023-06" db="EMBL/GenBank/DDBJ databases">
        <title>Comparative genomics of Bacillaceae isolates and their secondary metabolite potential.</title>
        <authorList>
            <person name="Song L."/>
            <person name="Nielsen L.J."/>
            <person name="Mohite O."/>
            <person name="Xu X."/>
            <person name="Weber T."/>
            <person name="Kovacs A.T."/>
        </authorList>
    </citation>
    <scope>NUCLEOTIDE SEQUENCE</scope>
    <source>
        <strain evidence="1">G1S1</strain>
    </source>
</reference>
<dbReference type="AlphaFoldDB" id="A0AAJ1VCD8"/>
<proteinExistence type="predicted"/>
<evidence type="ECO:0000313" key="2">
    <source>
        <dbReference type="Proteomes" id="UP001238973"/>
    </source>
</evidence>
<organism evidence="1 2">
    <name type="scientific">Peribacillus frigoritolerans</name>
    <dbReference type="NCBI Taxonomy" id="450367"/>
    <lineage>
        <taxon>Bacteria</taxon>
        <taxon>Bacillati</taxon>
        <taxon>Bacillota</taxon>
        <taxon>Bacilli</taxon>
        <taxon>Bacillales</taxon>
        <taxon>Bacillaceae</taxon>
        <taxon>Peribacillus</taxon>
    </lineage>
</organism>
<dbReference type="Proteomes" id="UP001238973">
    <property type="component" value="Unassembled WGS sequence"/>
</dbReference>
<comment type="caution">
    <text evidence="1">The sequence shown here is derived from an EMBL/GenBank/DDBJ whole genome shotgun (WGS) entry which is preliminary data.</text>
</comment>
<accession>A0AAJ1VCD8</accession>
<name>A0AAJ1VCD8_9BACI</name>
<sequence length="51" mass="5586">MFFSVVVIGLKKCAALLPNYWLAEPPQPLFDVAWQTVGGKGADSEINCNVF</sequence>
<evidence type="ECO:0000313" key="1">
    <source>
        <dbReference type="EMBL" id="MDM5285704.1"/>
    </source>
</evidence>